<proteinExistence type="predicted"/>
<dbReference type="Pfam" id="PF00078">
    <property type="entry name" value="RVT_1"/>
    <property type="match status" value="1"/>
</dbReference>
<dbReference type="PANTHER" id="PTHR36688">
    <property type="entry name" value="ENDO/EXONUCLEASE/PHOSPHATASE DOMAIN-CONTAINING PROTEIN"/>
    <property type="match status" value="1"/>
</dbReference>
<organism evidence="2 3">
    <name type="scientific">Tenebrio molitor</name>
    <name type="common">Yellow mealworm beetle</name>
    <dbReference type="NCBI Taxonomy" id="7067"/>
    <lineage>
        <taxon>Eukaryota</taxon>
        <taxon>Metazoa</taxon>
        <taxon>Ecdysozoa</taxon>
        <taxon>Arthropoda</taxon>
        <taxon>Hexapoda</taxon>
        <taxon>Insecta</taxon>
        <taxon>Pterygota</taxon>
        <taxon>Neoptera</taxon>
        <taxon>Endopterygota</taxon>
        <taxon>Coleoptera</taxon>
        <taxon>Polyphaga</taxon>
        <taxon>Cucujiformia</taxon>
        <taxon>Tenebrionidae</taxon>
        <taxon>Tenebrio</taxon>
    </lineage>
</organism>
<gene>
    <name evidence="2" type="ORF">GEV33_007935</name>
</gene>
<dbReference type="InterPro" id="IPR000477">
    <property type="entry name" value="RT_dom"/>
</dbReference>
<reference evidence="2" key="1">
    <citation type="journal article" date="2020" name="J Insects Food Feed">
        <title>The yellow mealworm (Tenebrio molitor) genome: a resource for the emerging insects as food and feed industry.</title>
        <authorList>
            <person name="Eriksson T."/>
            <person name="Andere A."/>
            <person name="Kelstrup H."/>
            <person name="Emery V."/>
            <person name="Picard C."/>
        </authorList>
    </citation>
    <scope>NUCLEOTIDE SEQUENCE</scope>
    <source>
        <strain evidence="2">Stoneville</strain>
        <tissue evidence="2">Whole head</tissue>
    </source>
</reference>
<dbReference type="GO" id="GO:0003824">
    <property type="term" value="F:catalytic activity"/>
    <property type="evidence" value="ECO:0007669"/>
    <property type="project" value="InterPro"/>
</dbReference>
<feature type="domain" description="Reverse transcriptase" evidence="1">
    <location>
        <begin position="704"/>
        <end position="925"/>
    </location>
</feature>
<name>A0A8J6HIS4_TENMO</name>
<evidence type="ECO:0000313" key="2">
    <source>
        <dbReference type="EMBL" id="KAH0814856.1"/>
    </source>
</evidence>
<comment type="caution">
    <text evidence="2">The sequence shown here is derived from an EMBL/GenBank/DDBJ whole genome shotgun (WGS) entry which is preliminary data.</text>
</comment>
<dbReference type="InterPro" id="IPR052560">
    <property type="entry name" value="RdDP_mobile_element"/>
</dbReference>
<keyword evidence="3" id="KW-1185">Reference proteome</keyword>
<dbReference type="InterPro" id="IPR036691">
    <property type="entry name" value="Endo/exonu/phosph_ase_sf"/>
</dbReference>
<evidence type="ECO:0000259" key="1">
    <source>
        <dbReference type="PROSITE" id="PS50878"/>
    </source>
</evidence>
<dbReference type="EMBL" id="JABDTM020023843">
    <property type="protein sequence ID" value="KAH0814856.1"/>
    <property type="molecule type" value="Genomic_DNA"/>
</dbReference>
<dbReference type="Proteomes" id="UP000719412">
    <property type="component" value="Unassembled WGS sequence"/>
</dbReference>
<dbReference type="CDD" id="cd01650">
    <property type="entry name" value="RT_nLTR_like"/>
    <property type="match status" value="1"/>
</dbReference>
<dbReference type="SUPFAM" id="SSF56219">
    <property type="entry name" value="DNase I-like"/>
    <property type="match status" value="1"/>
</dbReference>
<dbReference type="InterPro" id="IPR005135">
    <property type="entry name" value="Endo/exonuclease/phosphatase"/>
</dbReference>
<sequence>MDPDVSEAAKSSFIKSLEKNEEERRLLEENTKLQSDKKPTFSVVVRDVPQDISAEEIAALCPPLSIVKAWRIVSRKSNRPTSFIRVLSTDKVTVDYMLIYGIVLYGRTFECFQFGHGQAECTNKAICPKCPESHPPNRCPAKEPSCSSCNGPHPAWSRACPSFKQILVTDETPVLPVKIIDPPTAIAEPTDSDSDLENDTTITIIKSLITFMTKTLFDLFPMQRSKIQTILENTSKSVFNVVTKDKISILAISETHTVKSIVVPKFHCYQRNSEINPTRSGGVALLVAQNLASTPHTLPNHLNHLEAVAANLHLQNMSILIISYYNRPQDRVSADLLRYAAQHNFAIILGNFNARHTDFGDTQTNPNGRSLNSLIITLPLCRLHNTDPTFLSHTGCSISDHILSTENFVPFLYPHCSIGTTVTSDHVPLKTHLLLDGPPPPPAFIPITNFKQADWQKFQQLVSDNLPVIASTVDFLTVDRQVAQFIEVLKTAQSQSVPRKFIPINKRPIPARILALIREKRRVYRSFIQTRDPALKTIFNRLNAQVRRDLNRFREKQWIDSCRLLDYRNGKKFWTQFQTLTGQKTTTVHHLVRNNAIINTPLEKANCFAETIEQIHQVPNDPHFDDAFFAQVIRSVNNFRRNPPNLRLLPEDDSLVVEVLPDEVEAHIRQLKSKKAPGPDELKAPIFKNLPRIAIVALTVIFNNCMRAHHFPPAWKHATTVMIPKPGKDPTNPLSYRPISLLNIAGKVFEKILSTRLKNFLEINNLLPPEQFGFRSERSTINPILEFHTDTTRHANLKEHTLAVFLDIERAFDRGSILSPLLYIVYCRDFPATDAPRTKTRLFADDTAVWTSQRNPAIAARILQGHLNDITTWTNTWRIKPDPLKSQSILMSYSGARSRHQAPHLLLNNQAIPKLQHIRYLGVTFSKNCTLNQDVKETLKKSRNRANLLYRIRGRIRGCDSKTLYHTYKSYIRPVIEYRAFIYATLYPALLHQISACERRMLRRIFRLPDRFPSDNLHQKTNTIPIQSRLKELQSRYVTRTLNCNNALAIQTLSTSFKYPSRDGRLLNRIPKIPKRKLKHPSTALLSPADTDLPDDLQELVDSTPLTMR</sequence>
<dbReference type="Pfam" id="PF14529">
    <property type="entry name" value="Exo_endo_phos_2"/>
    <property type="match status" value="1"/>
</dbReference>
<reference evidence="2" key="2">
    <citation type="submission" date="2021-08" db="EMBL/GenBank/DDBJ databases">
        <authorList>
            <person name="Eriksson T."/>
        </authorList>
    </citation>
    <scope>NUCLEOTIDE SEQUENCE</scope>
    <source>
        <strain evidence="2">Stoneville</strain>
        <tissue evidence="2">Whole head</tissue>
    </source>
</reference>
<dbReference type="PROSITE" id="PS50878">
    <property type="entry name" value="RT_POL"/>
    <property type="match status" value="1"/>
</dbReference>
<dbReference type="Gene3D" id="3.60.10.10">
    <property type="entry name" value="Endonuclease/exonuclease/phosphatase"/>
    <property type="match status" value="1"/>
</dbReference>
<evidence type="ECO:0000313" key="3">
    <source>
        <dbReference type="Proteomes" id="UP000719412"/>
    </source>
</evidence>
<dbReference type="PANTHER" id="PTHR36688:SF2">
    <property type="entry name" value="ENDONUCLEASE_EXONUCLEASE_PHOSPHATASE DOMAIN-CONTAINING PROTEIN"/>
    <property type="match status" value="1"/>
</dbReference>
<protein>
    <recommendedName>
        <fullName evidence="1">Reverse transcriptase domain-containing protein</fullName>
    </recommendedName>
</protein>
<dbReference type="AlphaFoldDB" id="A0A8J6HIS4"/>
<accession>A0A8J6HIS4</accession>